<keyword evidence="1" id="KW-0812">Transmembrane</keyword>
<evidence type="ECO:0000256" key="1">
    <source>
        <dbReference type="SAM" id="Phobius"/>
    </source>
</evidence>
<sequence>MEDIRREVGLVRRADGRRFAVKLAILAVLTAGGVGLITVGSPWSTAAGIVLCGLMYAHAVELQHEALHGIGFRTMRANTVAGILLGLPLLTSFAAYQASHMRHHRLLGTPQNKEFFDYGDQYGAGTGNRFHRTLLWVYRFSMVSHFLGFFWTAGKLAAGRTLSEEKPTAMRGIRRDYAIMIALIVTVVAATLVTGSRLALWIWLAPLAVAGPVHAAIEFPEHYRCQTLTTDVFQNTRTIRSNRLAAWFTNGNNFHVEHHLMPSLPIHQLGELHGRLKGRHHYYHRTYRDFIRSLRAPQGTRPDVLTELSQAFAQAPSRSR</sequence>
<dbReference type="InterPro" id="IPR005804">
    <property type="entry name" value="FA_desaturase_dom"/>
</dbReference>
<dbReference type="RefSeq" id="WP_344659500.1">
    <property type="nucleotide sequence ID" value="NZ_BAAAQM010000029.1"/>
</dbReference>
<protein>
    <submittedName>
        <fullName evidence="3">Fatty acid desaturase</fullName>
    </submittedName>
</protein>
<dbReference type="Pfam" id="PF00487">
    <property type="entry name" value="FA_desaturase"/>
    <property type="match status" value="1"/>
</dbReference>
<accession>A0ABN2S8B3</accession>
<evidence type="ECO:0000313" key="3">
    <source>
        <dbReference type="EMBL" id="GAA1982244.1"/>
    </source>
</evidence>
<keyword evidence="1" id="KW-0472">Membrane</keyword>
<dbReference type="PANTHER" id="PTHR19353">
    <property type="entry name" value="FATTY ACID DESATURASE 2"/>
    <property type="match status" value="1"/>
</dbReference>
<proteinExistence type="predicted"/>
<feature type="transmembrane region" description="Helical" evidence="1">
    <location>
        <begin position="43"/>
        <end position="60"/>
    </location>
</feature>
<dbReference type="EMBL" id="BAAAQM010000029">
    <property type="protein sequence ID" value="GAA1982244.1"/>
    <property type="molecule type" value="Genomic_DNA"/>
</dbReference>
<evidence type="ECO:0000259" key="2">
    <source>
        <dbReference type="Pfam" id="PF00487"/>
    </source>
</evidence>
<keyword evidence="1" id="KW-1133">Transmembrane helix</keyword>
<reference evidence="3 4" key="1">
    <citation type="journal article" date="2019" name="Int. J. Syst. Evol. Microbiol.">
        <title>The Global Catalogue of Microorganisms (GCM) 10K type strain sequencing project: providing services to taxonomists for standard genome sequencing and annotation.</title>
        <authorList>
            <consortium name="The Broad Institute Genomics Platform"/>
            <consortium name="The Broad Institute Genome Sequencing Center for Infectious Disease"/>
            <person name="Wu L."/>
            <person name="Ma J."/>
        </authorList>
    </citation>
    <scope>NUCLEOTIDE SEQUENCE [LARGE SCALE GENOMIC DNA]</scope>
    <source>
        <strain evidence="3 4">JCM 16013</strain>
    </source>
</reference>
<feature type="transmembrane region" description="Helical" evidence="1">
    <location>
        <begin position="136"/>
        <end position="157"/>
    </location>
</feature>
<feature type="transmembrane region" description="Helical" evidence="1">
    <location>
        <begin position="20"/>
        <end position="37"/>
    </location>
</feature>
<feature type="domain" description="Fatty acid desaturase" evidence="2">
    <location>
        <begin position="42"/>
        <end position="289"/>
    </location>
</feature>
<keyword evidence="4" id="KW-1185">Reference proteome</keyword>
<dbReference type="Proteomes" id="UP001499854">
    <property type="component" value="Unassembled WGS sequence"/>
</dbReference>
<name>A0ABN2S8B3_9ACTN</name>
<organism evidence="3 4">
    <name type="scientific">Catenulispora subtropica</name>
    <dbReference type="NCBI Taxonomy" id="450798"/>
    <lineage>
        <taxon>Bacteria</taxon>
        <taxon>Bacillati</taxon>
        <taxon>Actinomycetota</taxon>
        <taxon>Actinomycetes</taxon>
        <taxon>Catenulisporales</taxon>
        <taxon>Catenulisporaceae</taxon>
        <taxon>Catenulispora</taxon>
    </lineage>
</organism>
<gene>
    <name evidence="3" type="ORF">GCM10009838_49640</name>
</gene>
<evidence type="ECO:0000313" key="4">
    <source>
        <dbReference type="Proteomes" id="UP001499854"/>
    </source>
</evidence>
<feature type="transmembrane region" description="Helical" evidence="1">
    <location>
        <begin position="80"/>
        <end position="98"/>
    </location>
</feature>
<feature type="transmembrane region" description="Helical" evidence="1">
    <location>
        <begin position="177"/>
        <end position="194"/>
    </location>
</feature>
<comment type="caution">
    <text evidence="3">The sequence shown here is derived from an EMBL/GenBank/DDBJ whole genome shotgun (WGS) entry which is preliminary data.</text>
</comment>
<dbReference type="PANTHER" id="PTHR19353:SF19">
    <property type="entry name" value="DELTA(5) FATTY ACID DESATURASE C-RELATED"/>
    <property type="match status" value="1"/>
</dbReference>
<dbReference type="InterPro" id="IPR012171">
    <property type="entry name" value="Fatty_acid_desaturase"/>
</dbReference>